<evidence type="ECO:0000256" key="2">
    <source>
        <dbReference type="ARBA" id="ARBA00022679"/>
    </source>
</evidence>
<evidence type="ECO:0000256" key="3">
    <source>
        <dbReference type="ARBA" id="ARBA00022723"/>
    </source>
</evidence>
<evidence type="ECO:0000256" key="6">
    <source>
        <dbReference type="ARBA" id="ARBA00047334"/>
    </source>
</evidence>
<keyword evidence="4 9" id="KW-0460">Magnesium</keyword>
<feature type="binding site" evidence="9">
    <location>
        <position position="139"/>
    </location>
    <ligand>
        <name>4-amino-2-methyl-5-(diphosphooxymethyl)pyrimidine</name>
        <dbReference type="ChEBI" id="CHEBI:57841"/>
    </ligand>
</feature>
<dbReference type="OrthoDB" id="9812206at2"/>
<dbReference type="HAMAP" id="MF_00097">
    <property type="entry name" value="TMP_synthase"/>
    <property type="match status" value="1"/>
</dbReference>
<comment type="pathway">
    <text evidence="1 9 11">Cofactor biosynthesis; thiamine diphosphate biosynthesis; thiamine phosphate from 4-amino-2-methyl-5-diphosphomethylpyrimidine and 4-methyl-5-(2-phosphoethyl)-thiazole: step 1/1.</text>
</comment>
<dbReference type="Proteomes" id="UP000182569">
    <property type="component" value="Chromosome"/>
</dbReference>
<comment type="cofactor">
    <cofactor evidence="9">
        <name>Mg(2+)</name>
        <dbReference type="ChEBI" id="CHEBI:18420"/>
    </cofactor>
    <text evidence="9">Binds 1 Mg(2+) ion per subunit.</text>
</comment>
<dbReference type="InterPro" id="IPR022998">
    <property type="entry name" value="ThiamineP_synth_TenI"/>
</dbReference>
<dbReference type="NCBIfam" id="TIGR00693">
    <property type="entry name" value="thiE"/>
    <property type="match status" value="1"/>
</dbReference>
<dbReference type="EMBL" id="CP015756">
    <property type="protein sequence ID" value="APC39765.1"/>
    <property type="molecule type" value="Genomic_DNA"/>
</dbReference>
<evidence type="ECO:0000313" key="14">
    <source>
        <dbReference type="Proteomes" id="UP000182569"/>
    </source>
</evidence>
<comment type="similarity">
    <text evidence="9 10">Belongs to the thiamine-phosphate synthase family.</text>
</comment>
<evidence type="ECO:0000256" key="11">
    <source>
        <dbReference type="RuleBase" id="RU004253"/>
    </source>
</evidence>
<feature type="binding site" evidence="9">
    <location>
        <begin position="39"/>
        <end position="43"/>
    </location>
    <ligand>
        <name>4-amino-2-methyl-5-(diphosphooxymethyl)pyrimidine</name>
        <dbReference type="ChEBI" id="CHEBI:57841"/>
    </ligand>
</feature>
<dbReference type="PANTHER" id="PTHR20857">
    <property type="entry name" value="THIAMINE-PHOSPHATE PYROPHOSPHORYLASE"/>
    <property type="match status" value="1"/>
</dbReference>
<dbReference type="InterPro" id="IPR034291">
    <property type="entry name" value="TMP_synthase"/>
</dbReference>
<comment type="catalytic activity">
    <reaction evidence="7 9 10">
        <text>2-(2-carboxy-4-methylthiazol-5-yl)ethyl phosphate + 4-amino-2-methyl-5-(diphosphooxymethyl)pyrimidine + 2 H(+) = thiamine phosphate + CO2 + diphosphate</text>
        <dbReference type="Rhea" id="RHEA:47848"/>
        <dbReference type="ChEBI" id="CHEBI:15378"/>
        <dbReference type="ChEBI" id="CHEBI:16526"/>
        <dbReference type="ChEBI" id="CHEBI:33019"/>
        <dbReference type="ChEBI" id="CHEBI:37575"/>
        <dbReference type="ChEBI" id="CHEBI:57841"/>
        <dbReference type="ChEBI" id="CHEBI:62890"/>
        <dbReference type="EC" id="2.5.1.3"/>
    </reaction>
</comment>
<dbReference type="InterPro" id="IPR013785">
    <property type="entry name" value="Aldolase_TIM"/>
</dbReference>
<keyword evidence="2 9" id="KW-0808">Transferase</keyword>
<dbReference type="PANTHER" id="PTHR20857:SF23">
    <property type="entry name" value="THIAMINE BIOSYNTHETIC BIFUNCTIONAL ENZYME"/>
    <property type="match status" value="1"/>
</dbReference>
<dbReference type="RefSeq" id="WP_071612059.1">
    <property type="nucleotide sequence ID" value="NZ_CP015756.1"/>
</dbReference>
<dbReference type="EC" id="2.5.1.3" evidence="9"/>
<evidence type="ECO:0000313" key="13">
    <source>
        <dbReference type="EMBL" id="APC39765.1"/>
    </source>
</evidence>
<dbReference type="AlphaFoldDB" id="A0A1J0GEL2"/>
<name>A0A1J0GEL2_9CLOT</name>
<proteinExistence type="inferred from homology"/>
<keyword evidence="14" id="KW-1185">Reference proteome</keyword>
<evidence type="ECO:0000256" key="8">
    <source>
        <dbReference type="ARBA" id="ARBA00047883"/>
    </source>
</evidence>
<feature type="binding site" evidence="9">
    <location>
        <position position="71"/>
    </location>
    <ligand>
        <name>4-amino-2-methyl-5-(diphosphooxymethyl)pyrimidine</name>
        <dbReference type="ChEBI" id="CHEBI:57841"/>
    </ligand>
</feature>
<keyword evidence="5 9" id="KW-0784">Thiamine biosynthesis</keyword>
<sequence>MKNKINYNLYLLTDREMLVDTDIYTAVEESIKGGATLVQLREKDISTLEFYNIASRIKKVTDKYNVPLIINDRIDIALAIDAAGVHLGQSDMPASIARSIIGNNKIIGISTSTVEEAREAEKEGADYVGVGAMFPTTTKEDASAVSVHCLKEIKDNISIPVVAIGGITHKNVDLLKEANIDGVAVISDILAKKCIKEATEKIVVAMK</sequence>
<organism evidence="13 14">
    <name type="scientific">Clostridium estertheticum subsp. estertheticum</name>
    <dbReference type="NCBI Taxonomy" id="1552"/>
    <lineage>
        <taxon>Bacteria</taxon>
        <taxon>Bacillati</taxon>
        <taxon>Bacillota</taxon>
        <taxon>Clostridia</taxon>
        <taxon>Eubacteriales</taxon>
        <taxon>Clostridiaceae</taxon>
        <taxon>Clostridium</taxon>
    </lineage>
</organism>
<dbReference type="SUPFAM" id="SSF51391">
    <property type="entry name" value="Thiamin phosphate synthase"/>
    <property type="match status" value="1"/>
</dbReference>
<evidence type="ECO:0000256" key="10">
    <source>
        <dbReference type="RuleBase" id="RU003826"/>
    </source>
</evidence>
<comment type="function">
    <text evidence="9">Condenses 4-methyl-5-(beta-hydroxyethyl)thiazole monophosphate (THZ-P) and 2-methyl-4-amino-5-hydroxymethyl pyrimidine pyrophosphate (HMP-PP) to form thiamine monophosphate (TMP).</text>
</comment>
<feature type="binding site" evidence="9">
    <location>
        <position position="110"/>
    </location>
    <ligand>
        <name>4-amino-2-methyl-5-(diphosphooxymethyl)pyrimidine</name>
        <dbReference type="ChEBI" id="CHEBI:57841"/>
    </ligand>
</feature>
<accession>A0A1J0GEL2</accession>
<dbReference type="STRING" id="1552.A7L45_06630"/>
<dbReference type="CDD" id="cd00564">
    <property type="entry name" value="TMP_TenI"/>
    <property type="match status" value="1"/>
</dbReference>
<feature type="binding site" evidence="9">
    <location>
        <position position="72"/>
    </location>
    <ligand>
        <name>Mg(2+)</name>
        <dbReference type="ChEBI" id="CHEBI:18420"/>
    </ligand>
</feature>
<feature type="binding site" evidence="9">
    <location>
        <begin position="186"/>
        <end position="187"/>
    </location>
    <ligand>
        <name>2-[(2R,5Z)-2-carboxy-4-methylthiazol-5(2H)-ylidene]ethyl phosphate</name>
        <dbReference type="ChEBI" id="CHEBI:62899"/>
    </ligand>
</feature>
<evidence type="ECO:0000256" key="7">
    <source>
        <dbReference type="ARBA" id="ARBA00047851"/>
    </source>
</evidence>
<dbReference type="InterPro" id="IPR036206">
    <property type="entry name" value="ThiamineP_synth_sf"/>
</dbReference>
<dbReference type="FunFam" id="3.20.20.70:FF:000096">
    <property type="entry name" value="Thiamine-phosphate synthase"/>
    <property type="match status" value="1"/>
</dbReference>
<evidence type="ECO:0000256" key="5">
    <source>
        <dbReference type="ARBA" id="ARBA00022977"/>
    </source>
</evidence>
<dbReference type="GO" id="GO:0004789">
    <property type="term" value="F:thiamine-phosphate diphosphorylase activity"/>
    <property type="evidence" value="ECO:0007669"/>
    <property type="project" value="UniProtKB-UniRule"/>
</dbReference>
<dbReference type="GO" id="GO:0009229">
    <property type="term" value="P:thiamine diphosphate biosynthetic process"/>
    <property type="evidence" value="ECO:0007669"/>
    <property type="project" value="UniProtKB-UniRule"/>
</dbReference>
<dbReference type="Pfam" id="PF02581">
    <property type="entry name" value="TMP-TENI"/>
    <property type="match status" value="1"/>
</dbReference>
<comment type="catalytic activity">
    <reaction evidence="8 9 10">
        <text>2-[(2R,5Z)-2-carboxy-4-methylthiazol-5(2H)-ylidene]ethyl phosphate + 4-amino-2-methyl-5-(diphosphooxymethyl)pyrimidine + 2 H(+) = thiamine phosphate + CO2 + diphosphate</text>
        <dbReference type="Rhea" id="RHEA:47844"/>
        <dbReference type="ChEBI" id="CHEBI:15378"/>
        <dbReference type="ChEBI" id="CHEBI:16526"/>
        <dbReference type="ChEBI" id="CHEBI:33019"/>
        <dbReference type="ChEBI" id="CHEBI:37575"/>
        <dbReference type="ChEBI" id="CHEBI:57841"/>
        <dbReference type="ChEBI" id="CHEBI:62899"/>
        <dbReference type="EC" id="2.5.1.3"/>
    </reaction>
</comment>
<evidence type="ECO:0000259" key="12">
    <source>
        <dbReference type="Pfam" id="PF02581"/>
    </source>
</evidence>
<keyword evidence="3 9" id="KW-0479">Metal-binding</keyword>
<evidence type="ECO:0000256" key="9">
    <source>
        <dbReference type="HAMAP-Rule" id="MF_00097"/>
    </source>
</evidence>
<protein>
    <recommendedName>
        <fullName evidence="9">Thiamine-phosphate synthase</fullName>
        <shortName evidence="9">TP synthase</shortName>
        <shortName evidence="9">TPS</shortName>
        <ecNumber evidence="9">2.5.1.3</ecNumber>
    </recommendedName>
    <alternativeName>
        <fullName evidence="9">Thiamine-phosphate pyrophosphorylase</fullName>
        <shortName evidence="9">TMP pyrophosphorylase</shortName>
        <shortName evidence="9">TMP-PPase</shortName>
    </alternativeName>
</protein>
<dbReference type="GO" id="GO:0000287">
    <property type="term" value="F:magnesium ion binding"/>
    <property type="evidence" value="ECO:0007669"/>
    <property type="project" value="UniProtKB-UniRule"/>
</dbReference>
<feature type="binding site" evidence="9">
    <location>
        <begin position="136"/>
        <end position="138"/>
    </location>
    <ligand>
        <name>2-[(2R,5Z)-2-carboxy-4-methylthiazol-5(2H)-ylidene]ethyl phosphate</name>
        <dbReference type="ChEBI" id="CHEBI:62899"/>
    </ligand>
</feature>
<dbReference type="KEGG" id="ceu:A7L45_06630"/>
<dbReference type="UniPathway" id="UPA00060">
    <property type="reaction ID" value="UER00141"/>
</dbReference>
<evidence type="ECO:0000256" key="4">
    <source>
        <dbReference type="ARBA" id="ARBA00022842"/>
    </source>
</evidence>
<gene>
    <name evidence="9" type="primary">thiE</name>
    <name evidence="13" type="ORF">A7L45_06630</name>
</gene>
<reference evidence="14" key="1">
    <citation type="journal article" date="2016" name="Front. Microbiol.">
        <title>Complete Genome Sequence of Clostridium estertheticum DSM 8809, a Microbe Identified in Spoiled Vacuum Packed Beef.</title>
        <authorList>
            <person name="Yu Z."/>
            <person name="Gunn L."/>
            <person name="Brennan E."/>
            <person name="Reid R."/>
            <person name="Wall P.G."/>
            <person name="Gaora O.P."/>
            <person name="Hurley D."/>
            <person name="Bolton D."/>
            <person name="Fanning S."/>
        </authorList>
    </citation>
    <scope>NUCLEOTIDE SEQUENCE [LARGE SCALE GENOMIC DNA]</scope>
    <source>
        <strain evidence="14">DSM 8809</strain>
    </source>
</reference>
<dbReference type="Gene3D" id="3.20.20.70">
    <property type="entry name" value="Aldolase class I"/>
    <property type="match status" value="1"/>
</dbReference>
<feature type="domain" description="Thiamine phosphate synthase/TenI" evidence="12">
    <location>
        <begin position="9"/>
        <end position="189"/>
    </location>
</feature>
<dbReference type="GO" id="GO:0009228">
    <property type="term" value="P:thiamine biosynthetic process"/>
    <property type="evidence" value="ECO:0007669"/>
    <property type="project" value="UniProtKB-KW"/>
</dbReference>
<comment type="catalytic activity">
    <reaction evidence="6 9 10">
        <text>4-methyl-5-(2-phosphooxyethyl)-thiazole + 4-amino-2-methyl-5-(diphosphooxymethyl)pyrimidine + H(+) = thiamine phosphate + diphosphate</text>
        <dbReference type="Rhea" id="RHEA:22328"/>
        <dbReference type="ChEBI" id="CHEBI:15378"/>
        <dbReference type="ChEBI" id="CHEBI:33019"/>
        <dbReference type="ChEBI" id="CHEBI:37575"/>
        <dbReference type="ChEBI" id="CHEBI:57841"/>
        <dbReference type="ChEBI" id="CHEBI:58296"/>
        <dbReference type="EC" id="2.5.1.3"/>
    </reaction>
</comment>
<evidence type="ECO:0000256" key="1">
    <source>
        <dbReference type="ARBA" id="ARBA00005165"/>
    </source>
</evidence>
<feature type="binding site" evidence="9">
    <location>
        <position position="91"/>
    </location>
    <ligand>
        <name>Mg(2+)</name>
        <dbReference type="ChEBI" id="CHEBI:18420"/>
    </ligand>
</feature>
<feature type="binding site" evidence="9">
    <location>
        <position position="166"/>
    </location>
    <ligand>
        <name>2-[(2R,5Z)-2-carboxy-4-methylthiazol-5(2H)-ylidene]ethyl phosphate</name>
        <dbReference type="ChEBI" id="CHEBI:62899"/>
    </ligand>
</feature>
<dbReference type="GO" id="GO:0005737">
    <property type="term" value="C:cytoplasm"/>
    <property type="evidence" value="ECO:0007669"/>
    <property type="project" value="TreeGrafter"/>
</dbReference>